<evidence type="ECO:0000313" key="2">
    <source>
        <dbReference type="Proteomes" id="UP001291623"/>
    </source>
</evidence>
<dbReference type="Proteomes" id="UP001291623">
    <property type="component" value="Unassembled WGS sequence"/>
</dbReference>
<dbReference type="AlphaFoldDB" id="A0AAE1SY21"/>
<dbReference type="EMBL" id="JAVYJV010000001">
    <property type="protein sequence ID" value="KAK4378222.1"/>
    <property type="molecule type" value="Genomic_DNA"/>
</dbReference>
<gene>
    <name evidence="1" type="ORF">RND71_000084</name>
</gene>
<name>A0AAE1SY21_9SOLA</name>
<organism evidence="1 2">
    <name type="scientific">Anisodus tanguticus</name>
    <dbReference type="NCBI Taxonomy" id="243964"/>
    <lineage>
        <taxon>Eukaryota</taxon>
        <taxon>Viridiplantae</taxon>
        <taxon>Streptophyta</taxon>
        <taxon>Embryophyta</taxon>
        <taxon>Tracheophyta</taxon>
        <taxon>Spermatophyta</taxon>
        <taxon>Magnoliopsida</taxon>
        <taxon>eudicotyledons</taxon>
        <taxon>Gunneridae</taxon>
        <taxon>Pentapetalae</taxon>
        <taxon>asterids</taxon>
        <taxon>lamiids</taxon>
        <taxon>Solanales</taxon>
        <taxon>Solanaceae</taxon>
        <taxon>Solanoideae</taxon>
        <taxon>Hyoscyameae</taxon>
        <taxon>Anisodus</taxon>
    </lineage>
</organism>
<accession>A0AAE1SY21</accession>
<sequence>MPDEAIEYLKSLKMQLQHVFIHISNKVGSTKDPPDIAYGHYPSCHSFSRKRNNSSISLFPLLNTFLLFR</sequence>
<keyword evidence="2" id="KW-1185">Reference proteome</keyword>
<proteinExistence type="predicted"/>
<evidence type="ECO:0000313" key="1">
    <source>
        <dbReference type="EMBL" id="KAK4378222.1"/>
    </source>
</evidence>
<comment type="caution">
    <text evidence="1">The sequence shown here is derived from an EMBL/GenBank/DDBJ whole genome shotgun (WGS) entry which is preliminary data.</text>
</comment>
<reference evidence="1" key="1">
    <citation type="submission" date="2023-12" db="EMBL/GenBank/DDBJ databases">
        <title>Genome assembly of Anisodus tanguticus.</title>
        <authorList>
            <person name="Wang Y.-J."/>
        </authorList>
    </citation>
    <scope>NUCLEOTIDE SEQUENCE</scope>
    <source>
        <strain evidence="1">KB-2021</strain>
        <tissue evidence="1">Leaf</tissue>
    </source>
</reference>
<protein>
    <submittedName>
        <fullName evidence="1">Uncharacterized protein</fullName>
    </submittedName>
</protein>